<dbReference type="RefSeq" id="WP_036873905.1">
    <property type="nucleotide sequence ID" value="NZ_JRNN01000077.1"/>
</dbReference>
<dbReference type="EMBL" id="JRNN01000077">
    <property type="protein sequence ID" value="KGF33877.1"/>
    <property type="molecule type" value="Genomic_DNA"/>
</dbReference>
<gene>
    <name evidence="1" type="ORF">HMPREF2137_09605</name>
</gene>
<dbReference type="OrthoDB" id="1066444at2"/>
<proteinExistence type="predicted"/>
<accession>A0A096ATE8</accession>
<evidence type="ECO:0000313" key="2">
    <source>
        <dbReference type="Proteomes" id="UP000029556"/>
    </source>
</evidence>
<organism evidence="1 2">
    <name type="scientific">Hoylesella buccalis DNF00853</name>
    <dbReference type="NCBI Taxonomy" id="1401074"/>
    <lineage>
        <taxon>Bacteria</taxon>
        <taxon>Pseudomonadati</taxon>
        <taxon>Bacteroidota</taxon>
        <taxon>Bacteroidia</taxon>
        <taxon>Bacteroidales</taxon>
        <taxon>Prevotellaceae</taxon>
        <taxon>Hoylesella</taxon>
    </lineage>
</organism>
<name>A0A096ATE8_9BACT</name>
<sequence>MPLPINIDLYSKLIVLDENELIQKGVATAIRERLQRLRALYAYWLKFPGKTNNEVVEYNIKMFKIGRSQAYDDLRLTQVLLGSMQQASKEFMRWKINQDLEHDLSLAREKGDMRAVASIEKARIQNNRTDKDEEQELEFEKIVPQQFVPTDDPTVIGITKVAGLREKIRKLERKYRQDLMEDTQYEEVTADE</sequence>
<reference evidence="1 2" key="1">
    <citation type="submission" date="2014-07" db="EMBL/GenBank/DDBJ databases">
        <authorList>
            <person name="McCorrison J."/>
            <person name="Sanka R."/>
            <person name="Torralba M."/>
            <person name="Gillis M."/>
            <person name="Haft D.H."/>
            <person name="Methe B."/>
            <person name="Sutton G."/>
            <person name="Nelson K.E."/>
        </authorList>
    </citation>
    <scope>NUCLEOTIDE SEQUENCE [LARGE SCALE GENOMIC DNA]</scope>
    <source>
        <strain evidence="1 2">DNF00853</strain>
    </source>
</reference>
<dbReference type="AlphaFoldDB" id="A0A096ATE8"/>
<protein>
    <submittedName>
        <fullName evidence="1">Uncharacterized protein</fullName>
    </submittedName>
</protein>
<comment type="caution">
    <text evidence="1">The sequence shown here is derived from an EMBL/GenBank/DDBJ whole genome shotgun (WGS) entry which is preliminary data.</text>
</comment>
<evidence type="ECO:0000313" key="1">
    <source>
        <dbReference type="EMBL" id="KGF33877.1"/>
    </source>
</evidence>
<dbReference type="Proteomes" id="UP000029556">
    <property type="component" value="Unassembled WGS sequence"/>
</dbReference>